<dbReference type="AlphaFoldDB" id="A0A244CQF9"/>
<dbReference type="Proteomes" id="UP000194841">
    <property type="component" value="Unassembled WGS sequence"/>
</dbReference>
<evidence type="ECO:0000313" key="5">
    <source>
        <dbReference type="Proteomes" id="UP000194841"/>
    </source>
</evidence>
<dbReference type="RefSeq" id="WP_086744435.1">
    <property type="nucleotide sequence ID" value="NZ_MWPV01000003.1"/>
</dbReference>
<dbReference type="Gene3D" id="3.20.20.370">
    <property type="entry name" value="Glycoside hydrolase/deacetylase"/>
    <property type="match status" value="1"/>
</dbReference>
<dbReference type="PANTHER" id="PTHR34216:SF11">
    <property type="entry name" value="CHITOOLIGOSACCHARIDE DEACETYLASE"/>
    <property type="match status" value="1"/>
</dbReference>
<dbReference type="EMBL" id="MWPV01000003">
    <property type="protein sequence ID" value="OUL57854.1"/>
    <property type="molecule type" value="Genomic_DNA"/>
</dbReference>
<organism evidence="4 5">
    <name type="scientific">Pseudoalteromonas ulvae</name>
    <dbReference type="NCBI Taxonomy" id="107327"/>
    <lineage>
        <taxon>Bacteria</taxon>
        <taxon>Pseudomonadati</taxon>
        <taxon>Pseudomonadota</taxon>
        <taxon>Gammaproteobacteria</taxon>
        <taxon>Alteromonadales</taxon>
        <taxon>Pseudoalteromonadaceae</taxon>
        <taxon>Pseudoalteromonas</taxon>
    </lineage>
</organism>
<gene>
    <name evidence="4" type="ORF">B1199_12430</name>
</gene>
<dbReference type="GO" id="GO:0016810">
    <property type="term" value="F:hydrolase activity, acting on carbon-nitrogen (but not peptide) bonds"/>
    <property type="evidence" value="ECO:0007669"/>
    <property type="project" value="InterPro"/>
</dbReference>
<sequence>MKLGVCSALFILTSLSSAVSVDAHQQIGVAHADTVRVSKDAYQGFVYPNNAQNAVSLSFDDARVSQVDIGLPILDKYGVKATFYVVPNAVEERLAGWQQAAKNGHEIANHTANHVCSGNFEWLRQKGLGLEQIDLNWLAEDMDITSRYIEEKLAVKATGFAYPCGHTFVGQGEKTQSYVPLVAEKFNVGRTWNDETGNNPNYVDMAQVAAIRMDGMSFEQLVEMIEFMRVNNSWIVLAGHEVGKSGWYTVDEQVLVQLIAYFNDPKNGYWLDTIDNVATHITKQRAHNSEKRDSSQLSSGD</sequence>
<keyword evidence="1 2" id="KW-0732">Signal</keyword>
<name>A0A244CQF9_PSEDV</name>
<dbReference type="Pfam" id="PF01522">
    <property type="entry name" value="Polysacc_deac_1"/>
    <property type="match status" value="1"/>
</dbReference>
<accession>A0A244CQF9</accession>
<feature type="chain" id="PRO_5011287875" evidence="2">
    <location>
        <begin position="19"/>
        <end position="301"/>
    </location>
</feature>
<comment type="caution">
    <text evidence="4">The sequence shown here is derived from an EMBL/GenBank/DDBJ whole genome shotgun (WGS) entry which is preliminary data.</text>
</comment>
<dbReference type="SUPFAM" id="SSF88713">
    <property type="entry name" value="Glycoside hydrolase/deacetylase"/>
    <property type="match status" value="1"/>
</dbReference>
<dbReference type="InterPro" id="IPR011330">
    <property type="entry name" value="Glyco_hydro/deAcase_b/a-brl"/>
</dbReference>
<reference evidence="4 5" key="1">
    <citation type="submission" date="2017-02" db="EMBL/GenBank/DDBJ databases">
        <title>Pseudoalteromonas ulvae TC14 Genome.</title>
        <authorList>
            <person name="Molmeret M."/>
        </authorList>
    </citation>
    <scope>NUCLEOTIDE SEQUENCE [LARGE SCALE GENOMIC DNA]</scope>
    <source>
        <strain evidence="4">TC14</strain>
    </source>
</reference>
<dbReference type="GO" id="GO:0005975">
    <property type="term" value="P:carbohydrate metabolic process"/>
    <property type="evidence" value="ECO:0007669"/>
    <property type="project" value="InterPro"/>
</dbReference>
<dbReference type="PROSITE" id="PS51677">
    <property type="entry name" value="NODB"/>
    <property type="match status" value="1"/>
</dbReference>
<protein>
    <submittedName>
        <fullName evidence="4">Polysaccharide deacetylase</fullName>
    </submittedName>
</protein>
<evidence type="ECO:0000256" key="2">
    <source>
        <dbReference type="SAM" id="SignalP"/>
    </source>
</evidence>
<keyword evidence="5" id="KW-1185">Reference proteome</keyword>
<dbReference type="OrthoDB" id="9784220at2"/>
<dbReference type="InterPro" id="IPR002509">
    <property type="entry name" value="NODB_dom"/>
</dbReference>
<feature type="signal peptide" evidence="2">
    <location>
        <begin position="1"/>
        <end position="18"/>
    </location>
</feature>
<dbReference type="CDD" id="cd10967">
    <property type="entry name" value="CE4_GLA_like_6s"/>
    <property type="match status" value="1"/>
</dbReference>
<dbReference type="InterPro" id="IPR051398">
    <property type="entry name" value="Polysacch_Deacetylase"/>
</dbReference>
<dbReference type="PANTHER" id="PTHR34216">
    <property type="match status" value="1"/>
</dbReference>
<evidence type="ECO:0000256" key="1">
    <source>
        <dbReference type="ARBA" id="ARBA00022729"/>
    </source>
</evidence>
<evidence type="ECO:0000313" key="4">
    <source>
        <dbReference type="EMBL" id="OUL57854.1"/>
    </source>
</evidence>
<feature type="domain" description="NodB homology" evidence="3">
    <location>
        <begin position="53"/>
        <end position="301"/>
    </location>
</feature>
<evidence type="ECO:0000259" key="3">
    <source>
        <dbReference type="PROSITE" id="PS51677"/>
    </source>
</evidence>
<proteinExistence type="predicted"/>